<sequence length="34" mass="3809">MGRKLSSLISLDAFPNLFLSVIIRFSSTLMYSSN</sequence>
<protein>
    <submittedName>
        <fullName evidence="1">Uncharacterized protein</fullName>
    </submittedName>
</protein>
<dbReference type="EMBL" id="BK032733">
    <property type="protein sequence ID" value="DAF57371.1"/>
    <property type="molecule type" value="Genomic_DNA"/>
</dbReference>
<name>A0A8S5T2Y2_9CAUD</name>
<reference evidence="1" key="1">
    <citation type="journal article" date="2021" name="Proc. Natl. Acad. Sci. U.S.A.">
        <title>A Catalog of Tens of Thousands of Viruses from Human Metagenomes Reveals Hidden Associations with Chronic Diseases.</title>
        <authorList>
            <person name="Tisza M.J."/>
            <person name="Buck C.B."/>
        </authorList>
    </citation>
    <scope>NUCLEOTIDE SEQUENCE</scope>
    <source>
        <strain evidence="1">Ctefc32</strain>
    </source>
</reference>
<accession>A0A8S5T2Y2</accession>
<evidence type="ECO:0000313" key="1">
    <source>
        <dbReference type="EMBL" id="DAF57371.1"/>
    </source>
</evidence>
<organism evidence="1">
    <name type="scientific">Podoviridae sp. ctefc32</name>
    <dbReference type="NCBI Taxonomy" id="2827742"/>
    <lineage>
        <taxon>Viruses</taxon>
        <taxon>Duplodnaviria</taxon>
        <taxon>Heunggongvirae</taxon>
        <taxon>Uroviricota</taxon>
        <taxon>Caudoviricetes</taxon>
    </lineage>
</organism>
<proteinExistence type="predicted"/>